<accession>Q1M6Q9</accession>
<comment type="similarity">
    <text evidence="4">Belongs to the SIMIBI class G3E GTPase family. ZNG1 subfamily.</text>
</comment>
<dbReference type="Proteomes" id="UP000006575">
    <property type="component" value="Plasmid pRL11"/>
</dbReference>
<evidence type="ECO:0000259" key="7">
    <source>
        <dbReference type="SMART" id="SM00833"/>
    </source>
</evidence>
<dbReference type="Pfam" id="PF07683">
    <property type="entry name" value="CobW_C"/>
    <property type="match status" value="1"/>
</dbReference>
<dbReference type="SUPFAM" id="SSF52540">
    <property type="entry name" value="P-loop containing nucleoside triphosphate hydrolases"/>
    <property type="match status" value="1"/>
</dbReference>
<name>Q1M6Q9_RHIJ3</name>
<dbReference type="GO" id="GO:0000166">
    <property type="term" value="F:nucleotide binding"/>
    <property type="evidence" value="ECO:0007669"/>
    <property type="project" value="UniProtKB-KW"/>
</dbReference>
<evidence type="ECO:0000313" key="8">
    <source>
        <dbReference type="EMBL" id="CAK03073.1"/>
    </source>
</evidence>
<dbReference type="Gene3D" id="3.40.50.300">
    <property type="entry name" value="P-loop containing nucleotide triphosphate hydrolases"/>
    <property type="match status" value="1"/>
</dbReference>
<dbReference type="EMBL" id="AM236085">
    <property type="protein sequence ID" value="CAK03073.1"/>
    <property type="molecule type" value="Genomic_DNA"/>
</dbReference>
<geneLocation type="plasmid" evidence="8 9">
    <name>pRL11</name>
</geneLocation>
<evidence type="ECO:0000256" key="1">
    <source>
        <dbReference type="ARBA" id="ARBA00022741"/>
    </source>
</evidence>
<keyword evidence="9" id="KW-1185">Reference proteome</keyword>
<dbReference type="InterPro" id="IPR003495">
    <property type="entry name" value="CobW/HypB/UreG_nucleotide-bd"/>
</dbReference>
<dbReference type="InterPro" id="IPR011629">
    <property type="entry name" value="CobW-like_C"/>
</dbReference>
<dbReference type="AlphaFoldDB" id="Q1M6Q9"/>
<keyword evidence="1" id="KW-0547">Nucleotide-binding</keyword>
<dbReference type="SUPFAM" id="SSF90002">
    <property type="entry name" value="Hypothetical protein YjiA, C-terminal domain"/>
    <property type="match status" value="1"/>
</dbReference>
<dbReference type="HOGENOM" id="CLU_017452_0_2_5"/>
<keyword evidence="3" id="KW-0143">Chaperone</keyword>
<dbReference type="GO" id="GO:0016787">
    <property type="term" value="F:hydrolase activity"/>
    <property type="evidence" value="ECO:0007669"/>
    <property type="project" value="UniProtKB-KW"/>
</dbReference>
<sequence length="332" mass="36699">MPDTETAAMSKLKTTILTGFLGAGKTTLLNKILSSESTERVAVIVNEYGEVGIDGQLVVQTNDQIVELNNGCICCTVRDDLIAAIRALLQSGRQIDRFIIETSGLADPAPVIQSFILDDVLSARLELDAIVTVVDARHIEGQLAQEEAVEQISFADVLLLNKIDLVDEDHLLQVERDLRRRNPLARIIPTKDCGVAFEDVVGLGAFDLKNVLAIDPQILEEQEHEHDQTIGCVAFREQEPLDPVALNDWLTRLVQDIGADLFRMKGVLSFAGEARRYVLHGIHMTLEGRPGKVWQPSEVRSSDIVFIGRNLDEEMLRAGFERCIVQPQALAS</sequence>
<dbReference type="Gene3D" id="3.30.1220.10">
    <property type="entry name" value="CobW-like, C-terminal domain"/>
    <property type="match status" value="1"/>
</dbReference>
<dbReference type="GO" id="GO:0005737">
    <property type="term" value="C:cytoplasm"/>
    <property type="evidence" value="ECO:0007669"/>
    <property type="project" value="TreeGrafter"/>
</dbReference>
<dbReference type="KEGG" id="rle:pRL110127"/>
<proteinExistence type="inferred from homology"/>
<protein>
    <submittedName>
        <fullName evidence="8">CobW family protein</fullName>
    </submittedName>
</protein>
<dbReference type="InterPro" id="IPR051316">
    <property type="entry name" value="Zinc-reg_GTPase_activator"/>
</dbReference>
<evidence type="ECO:0000256" key="3">
    <source>
        <dbReference type="ARBA" id="ARBA00023186"/>
    </source>
</evidence>
<gene>
    <name evidence="8" type="ordered locus">pRL110127</name>
</gene>
<dbReference type="CDD" id="cd03112">
    <property type="entry name" value="CobW-like"/>
    <property type="match status" value="1"/>
</dbReference>
<comment type="function">
    <text evidence="5">Zinc chaperone that directly transfers zinc cofactor to target proteins, thereby activating them. Zinc is transferred from the CXCC motif in the GTPase domain to the zinc binding site in target proteins in a process requiring GTP hydrolysis.</text>
</comment>
<organism evidence="8 9">
    <name type="scientific">Rhizobium johnstonii (strain DSM 114642 / LMG 32736 / 3841)</name>
    <name type="common">Rhizobium leguminosarum bv. viciae</name>
    <dbReference type="NCBI Taxonomy" id="216596"/>
    <lineage>
        <taxon>Bacteria</taxon>
        <taxon>Pseudomonadati</taxon>
        <taxon>Pseudomonadota</taxon>
        <taxon>Alphaproteobacteria</taxon>
        <taxon>Hyphomicrobiales</taxon>
        <taxon>Rhizobiaceae</taxon>
        <taxon>Rhizobium/Agrobacterium group</taxon>
        <taxon>Rhizobium</taxon>
        <taxon>Rhizobium johnstonii</taxon>
    </lineage>
</organism>
<evidence type="ECO:0000256" key="5">
    <source>
        <dbReference type="ARBA" id="ARBA00045658"/>
    </source>
</evidence>
<dbReference type="EnsemblBacteria" id="CAK03073">
    <property type="protein sequence ID" value="CAK03073"/>
    <property type="gene ID" value="pRL110127"/>
</dbReference>
<dbReference type="SMART" id="SM00833">
    <property type="entry name" value="CobW_C"/>
    <property type="match status" value="1"/>
</dbReference>
<evidence type="ECO:0000313" key="9">
    <source>
        <dbReference type="Proteomes" id="UP000006575"/>
    </source>
</evidence>
<dbReference type="PANTHER" id="PTHR13748">
    <property type="entry name" value="COBW-RELATED"/>
    <property type="match status" value="1"/>
</dbReference>
<feature type="domain" description="CobW C-terminal" evidence="7">
    <location>
        <begin position="230"/>
        <end position="324"/>
    </location>
</feature>
<dbReference type="PANTHER" id="PTHR13748:SF62">
    <property type="entry name" value="COBW DOMAIN-CONTAINING PROTEIN"/>
    <property type="match status" value="1"/>
</dbReference>
<evidence type="ECO:0000256" key="6">
    <source>
        <dbReference type="ARBA" id="ARBA00049117"/>
    </source>
</evidence>
<evidence type="ECO:0000256" key="4">
    <source>
        <dbReference type="ARBA" id="ARBA00034320"/>
    </source>
</evidence>
<dbReference type="InterPro" id="IPR027417">
    <property type="entry name" value="P-loop_NTPase"/>
</dbReference>
<dbReference type="Pfam" id="PF02492">
    <property type="entry name" value="cobW"/>
    <property type="match status" value="1"/>
</dbReference>
<evidence type="ECO:0000256" key="2">
    <source>
        <dbReference type="ARBA" id="ARBA00022801"/>
    </source>
</evidence>
<keyword evidence="8" id="KW-0614">Plasmid</keyword>
<reference evidence="8 9" key="1">
    <citation type="journal article" date="2006" name="Genome Biol.">
        <title>The genome of Rhizobium leguminosarum has recognizable core and accessory components.</title>
        <authorList>
            <person name="Young J.W."/>
            <person name="Crossman L.C."/>
            <person name="Johnston A.W.B."/>
            <person name="Thomson N.R."/>
            <person name="Ghazoui Z.F."/>
            <person name="Hull K.H."/>
            <person name="Wexler M."/>
            <person name="Curson A.R.J."/>
            <person name="Todd J.D."/>
            <person name="Poole P.S."/>
            <person name="Mauchline T.H."/>
            <person name="East A.K."/>
            <person name="Quail M.A."/>
            <person name="Churcher C."/>
            <person name="Arrowsmith C."/>
            <person name="Cherevach A."/>
            <person name="Chillingworth T."/>
            <person name="Clarke K."/>
            <person name="Cronin A."/>
            <person name="Davis P."/>
            <person name="Fraser A."/>
            <person name="Hance Z."/>
            <person name="Hauser H."/>
            <person name="Jagels K."/>
            <person name="Moule S."/>
            <person name="Mungall K."/>
            <person name="Norbertczak H."/>
            <person name="Rabbinowitsch E."/>
            <person name="Sanders M."/>
            <person name="Simmonds M."/>
            <person name="Whitehead S."/>
            <person name="Parkhill J."/>
        </authorList>
    </citation>
    <scope>NUCLEOTIDE SEQUENCE [LARGE SCALE GENOMIC DNA]</scope>
    <source>
        <strain evidence="9">DSM 114642 / LMG 32736 / 3841</strain>
    </source>
</reference>
<comment type="catalytic activity">
    <reaction evidence="6">
        <text>GTP + H2O = GDP + phosphate + H(+)</text>
        <dbReference type="Rhea" id="RHEA:19669"/>
        <dbReference type="ChEBI" id="CHEBI:15377"/>
        <dbReference type="ChEBI" id="CHEBI:15378"/>
        <dbReference type="ChEBI" id="CHEBI:37565"/>
        <dbReference type="ChEBI" id="CHEBI:43474"/>
        <dbReference type="ChEBI" id="CHEBI:58189"/>
    </reaction>
    <physiologicalReaction direction="left-to-right" evidence="6">
        <dbReference type="Rhea" id="RHEA:19670"/>
    </physiologicalReaction>
</comment>
<keyword evidence="2" id="KW-0378">Hydrolase</keyword>
<dbReference type="InterPro" id="IPR036627">
    <property type="entry name" value="CobW-likC_sf"/>
</dbReference>